<comment type="subcellular location">
    <subcellularLocation>
        <location evidence="1">Membrane</location>
        <topology evidence="1">Multi-pass membrane protein</topology>
    </subcellularLocation>
</comment>
<dbReference type="NCBIfam" id="TIGR01494">
    <property type="entry name" value="ATPase_P-type"/>
    <property type="match status" value="1"/>
</dbReference>
<dbReference type="PRINTS" id="PR00120">
    <property type="entry name" value="HATPASE"/>
</dbReference>
<dbReference type="Proteomes" id="UP000239549">
    <property type="component" value="Unassembled WGS sequence"/>
</dbReference>
<dbReference type="Pfam" id="PF13246">
    <property type="entry name" value="Cation_ATPase"/>
    <property type="match status" value="1"/>
</dbReference>
<sequence>MAGKWHLMTPEEVLEVFRSDPVRGLEEKEASDRLARFGPNEIGKEPVLRAGQIFVEQFRDIKLSALLAVAALTGLTGEYAGAAAVLVMALLGAVTGFIQEYRTEKNIRRAKDAIVPRARVVRDGKEKTVPAKLIVPGDLVILEQGDIVPADLRLTWTSSLQIEEAVLTGDTGPVIKSEPEESGEDSPGHRRNMAFGGTVVSGGSGRGVVVATGMLSEIGLEAGVSGHSEDDAPMQGFLAYRGRFIFYAGLAACLAVTVIGVYRGQDVYLMLLTGLSLAAAAVPGGLPAVLNFSLGLGLIRMLRRGVVAREISAVEKTAGVTVLCLNKTGILTRNVMTVRLVLAGDAEVTAEGEGYEPRGALKYDRGLIKGPELQLLLRAAALCNNAVLHRGEITIGGLFRDMGKGLSPRQWGISGDPTEGALLVMAARGGVWREKLEQKESRVREIPFSPGRRRMTVIYRGNTGNVTAYVKGAPEELLDRCASLYQDGVPVPMGLEDREKLLRQVSGLAARGLRVLALACREMTEDIKVYEPEAVERELVFLGLAGLGDTPDPAAAGVLYGLRRAGVKAVLATGEHPLTARALAAEAGFWGLTNSVITGEQMDQMNDGELARELEKGSIFARVDPFRKLRIIKSLKQSGHVVACTGKGVADIPVINEADLGIALEGRAAPALIDKSSLVLRGGGFSSFAGALEESRGICRNARNILIYLLSCCLSLLAVTLAAVLAGFPPLFLPVQILWLGLLFGGLPVMALGMDPPDKRVLFNMPEKTSGILNMAVARKVASRGIVAGLAVMSVFCLLYGGSPGGLDAARTAALNAMVLMMLFCTFTGHNEYHAGGEFFPPANQRLTAAAVSILALQLAVTYLSLLTPLFHTVPLQLHQWGLILAVCALALPAVLVFRRIRKRFGEKIMYLKV</sequence>
<evidence type="ECO:0000256" key="5">
    <source>
        <dbReference type="ARBA" id="ARBA00022989"/>
    </source>
</evidence>
<feature type="transmembrane region" description="Helical" evidence="8">
    <location>
        <begin position="79"/>
        <end position="98"/>
    </location>
</feature>
<dbReference type="InterPro" id="IPR023214">
    <property type="entry name" value="HAD_sf"/>
</dbReference>
<dbReference type="GO" id="GO:0016887">
    <property type="term" value="F:ATP hydrolysis activity"/>
    <property type="evidence" value="ECO:0007669"/>
    <property type="project" value="InterPro"/>
</dbReference>
<evidence type="ECO:0000313" key="11">
    <source>
        <dbReference type="Proteomes" id="UP000239549"/>
    </source>
</evidence>
<dbReference type="Gene3D" id="3.40.50.1000">
    <property type="entry name" value="HAD superfamily/HAD-like"/>
    <property type="match status" value="1"/>
</dbReference>
<dbReference type="SMART" id="SM00831">
    <property type="entry name" value="Cation_ATPase_N"/>
    <property type="match status" value="1"/>
</dbReference>
<evidence type="ECO:0000256" key="7">
    <source>
        <dbReference type="SAM" id="MobiDB-lite"/>
    </source>
</evidence>
<dbReference type="SUPFAM" id="SSF81653">
    <property type="entry name" value="Calcium ATPase, transduction domain A"/>
    <property type="match status" value="1"/>
</dbReference>
<feature type="domain" description="Cation-transporting P-type ATPase N-terminal" evidence="9">
    <location>
        <begin position="4"/>
        <end position="78"/>
    </location>
</feature>
<feature type="transmembrane region" description="Helical" evidence="8">
    <location>
        <begin position="878"/>
        <end position="898"/>
    </location>
</feature>
<dbReference type="EMBL" id="BFAV01000042">
    <property type="protein sequence ID" value="GBF32556.1"/>
    <property type="molecule type" value="Genomic_DNA"/>
</dbReference>
<dbReference type="InterPro" id="IPR006068">
    <property type="entry name" value="ATPase_P-typ_cation-transptr_C"/>
</dbReference>
<evidence type="ECO:0000256" key="8">
    <source>
        <dbReference type="SAM" id="Phobius"/>
    </source>
</evidence>
<name>A0A2L2XE90_9FIRM</name>
<feature type="transmembrane region" description="Helical" evidence="8">
    <location>
        <begin position="705"/>
        <end position="725"/>
    </location>
</feature>
<dbReference type="SUPFAM" id="SSF81665">
    <property type="entry name" value="Calcium ATPase, transmembrane domain M"/>
    <property type="match status" value="1"/>
</dbReference>
<organism evidence="10 11">
    <name type="scientific">Desulfocucumis palustris</name>
    <dbReference type="NCBI Taxonomy" id="1898651"/>
    <lineage>
        <taxon>Bacteria</taxon>
        <taxon>Bacillati</taxon>
        <taxon>Bacillota</taxon>
        <taxon>Clostridia</taxon>
        <taxon>Eubacteriales</taxon>
        <taxon>Desulfocucumaceae</taxon>
        <taxon>Desulfocucumis</taxon>
    </lineage>
</organism>
<keyword evidence="4" id="KW-0067">ATP-binding</keyword>
<evidence type="ECO:0000259" key="9">
    <source>
        <dbReference type="SMART" id="SM00831"/>
    </source>
</evidence>
<gene>
    <name evidence="10" type="ORF">DCCM_0752</name>
</gene>
<keyword evidence="6 8" id="KW-0472">Membrane</keyword>
<evidence type="ECO:0000256" key="3">
    <source>
        <dbReference type="ARBA" id="ARBA00022741"/>
    </source>
</evidence>
<dbReference type="RefSeq" id="WP_104371063.1">
    <property type="nucleotide sequence ID" value="NZ_BFAV01000042.1"/>
</dbReference>
<feature type="transmembrane region" description="Helical" evidence="8">
    <location>
        <begin position="244"/>
        <end position="262"/>
    </location>
</feature>
<feature type="transmembrane region" description="Helical" evidence="8">
    <location>
        <begin position="731"/>
        <end position="752"/>
    </location>
</feature>
<dbReference type="Gene3D" id="3.40.1110.10">
    <property type="entry name" value="Calcium-transporting ATPase, cytoplasmic domain N"/>
    <property type="match status" value="1"/>
</dbReference>
<dbReference type="Pfam" id="PF00689">
    <property type="entry name" value="Cation_ATPase_C"/>
    <property type="match status" value="1"/>
</dbReference>
<protein>
    <submittedName>
        <fullName evidence="10">Cation-transporting ATPase</fullName>
    </submittedName>
</protein>
<accession>A0A2L2XE90</accession>
<dbReference type="AlphaFoldDB" id="A0A2L2XE90"/>
<keyword evidence="5 8" id="KW-1133">Transmembrane helix</keyword>
<feature type="transmembrane region" description="Helical" evidence="8">
    <location>
        <begin position="809"/>
        <end position="827"/>
    </location>
</feature>
<dbReference type="OrthoDB" id="9760364at2"/>
<dbReference type="PANTHER" id="PTHR42861">
    <property type="entry name" value="CALCIUM-TRANSPORTING ATPASE"/>
    <property type="match status" value="1"/>
</dbReference>
<keyword evidence="3" id="KW-0547">Nucleotide-binding</keyword>
<dbReference type="Gene3D" id="2.70.150.10">
    <property type="entry name" value="Calcium-transporting ATPase, cytoplasmic transduction domain A"/>
    <property type="match status" value="1"/>
</dbReference>
<dbReference type="InterPro" id="IPR001757">
    <property type="entry name" value="P_typ_ATPase"/>
</dbReference>
<feature type="transmembrane region" description="Helical" evidence="8">
    <location>
        <begin position="847"/>
        <end position="866"/>
    </location>
</feature>
<comment type="caution">
    <text evidence="10">The sequence shown here is derived from an EMBL/GenBank/DDBJ whole genome shotgun (WGS) entry which is preliminary data.</text>
</comment>
<feature type="transmembrane region" description="Helical" evidence="8">
    <location>
        <begin position="785"/>
        <end position="803"/>
    </location>
</feature>
<dbReference type="InterPro" id="IPR023298">
    <property type="entry name" value="ATPase_P-typ_TM_dom_sf"/>
</dbReference>
<dbReference type="PRINTS" id="PR00119">
    <property type="entry name" value="CATATPASE"/>
</dbReference>
<dbReference type="Pfam" id="PF00690">
    <property type="entry name" value="Cation_ATPase_N"/>
    <property type="match status" value="1"/>
</dbReference>
<dbReference type="SUPFAM" id="SSF56784">
    <property type="entry name" value="HAD-like"/>
    <property type="match status" value="1"/>
</dbReference>
<dbReference type="InterPro" id="IPR036412">
    <property type="entry name" value="HAD-like_sf"/>
</dbReference>
<dbReference type="InterPro" id="IPR023299">
    <property type="entry name" value="ATPase_P-typ_cyto_dom_N"/>
</dbReference>
<dbReference type="InterPro" id="IPR004014">
    <property type="entry name" value="ATPase_P-typ_cation-transptr_N"/>
</dbReference>
<dbReference type="InterPro" id="IPR008250">
    <property type="entry name" value="ATPase_P-typ_transduc_dom_A_sf"/>
</dbReference>
<dbReference type="Pfam" id="PF00122">
    <property type="entry name" value="E1-E2_ATPase"/>
    <property type="match status" value="1"/>
</dbReference>
<keyword evidence="2 8" id="KW-0812">Transmembrane</keyword>
<feature type="transmembrane region" description="Helical" evidence="8">
    <location>
        <begin position="268"/>
        <end position="294"/>
    </location>
</feature>
<evidence type="ECO:0000256" key="1">
    <source>
        <dbReference type="ARBA" id="ARBA00004141"/>
    </source>
</evidence>
<dbReference type="Gene3D" id="1.20.1110.10">
    <property type="entry name" value="Calcium-transporting ATPase, transmembrane domain"/>
    <property type="match status" value="1"/>
</dbReference>
<feature type="region of interest" description="Disordered" evidence="7">
    <location>
        <begin position="171"/>
        <end position="192"/>
    </location>
</feature>
<dbReference type="SUPFAM" id="SSF81660">
    <property type="entry name" value="Metal cation-transporting ATPase, ATP-binding domain N"/>
    <property type="match status" value="1"/>
</dbReference>
<dbReference type="GO" id="GO:0016020">
    <property type="term" value="C:membrane"/>
    <property type="evidence" value="ECO:0007669"/>
    <property type="project" value="UniProtKB-SubCell"/>
</dbReference>
<evidence type="ECO:0000313" key="10">
    <source>
        <dbReference type="EMBL" id="GBF32556.1"/>
    </source>
</evidence>
<evidence type="ECO:0000256" key="2">
    <source>
        <dbReference type="ARBA" id="ARBA00022692"/>
    </source>
</evidence>
<dbReference type="GO" id="GO:0005524">
    <property type="term" value="F:ATP binding"/>
    <property type="evidence" value="ECO:0007669"/>
    <property type="project" value="UniProtKB-KW"/>
</dbReference>
<keyword evidence="11" id="KW-1185">Reference proteome</keyword>
<proteinExistence type="predicted"/>
<dbReference type="InterPro" id="IPR059000">
    <property type="entry name" value="ATPase_P-type_domA"/>
</dbReference>
<reference evidence="11" key="1">
    <citation type="submission" date="2018-02" db="EMBL/GenBank/DDBJ databases">
        <title>Genome sequence of Desulfocucumis palustris strain NAW-5.</title>
        <authorList>
            <person name="Watanabe M."/>
            <person name="Kojima H."/>
            <person name="Fukui M."/>
        </authorList>
    </citation>
    <scope>NUCLEOTIDE SEQUENCE [LARGE SCALE GENOMIC DNA]</scope>
    <source>
        <strain evidence="11">NAW-5</strain>
    </source>
</reference>
<evidence type="ECO:0000256" key="6">
    <source>
        <dbReference type="ARBA" id="ARBA00023136"/>
    </source>
</evidence>
<evidence type="ECO:0000256" key="4">
    <source>
        <dbReference type="ARBA" id="ARBA00022840"/>
    </source>
</evidence>